<evidence type="ECO:0000256" key="7">
    <source>
        <dbReference type="ARBA" id="ARBA00023049"/>
    </source>
</evidence>
<dbReference type="Pfam" id="PF22456">
    <property type="entry name" value="PqqF-like_C_4"/>
    <property type="match status" value="1"/>
</dbReference>
<dbReference type="FunFam" id="3.30.830.10:FF:000012">
    <property type="entry name" value="Protease 3"/>
    <property type="match status" value="1"/>
</dbReference>
<keyword evidence="6" id="KW-0862">Zinc</keyword>
<evidence type="ECO:0008006" key="14">
    <source>
        <dbReference type="Google" id="ProtNLM"/>
    </source>
</evidence>
<dbReference type="InterPro" id="IPR050626">
    <property type="entry name" value="Peptidase_M16"/>
</dbReference>
<dbReference type="Pfam" id="PF05193">
    <property type="entry name" value="Peptidase_M16_C"/>
    <property type="match status" value="1"/>
</dbReference>
<keyword evidence="7" id="KW-0482">Metalloprotease</keyword>
<keyword evidence="4" id="KW-0479">Metal-binding</keyword>
<sequence length="948" mass="111123">MSEITIEKSPNDSRDYKYFILPNNIKCLIVSDPESQYSSASMNVHIGSIHEDIHGLAHFLEHMLFLGTSKYPIENHYKSYLKSHGGQSNAFTASEDTNFYFKIASESFFQALDIFAQFFISPLFNADSVARELKAVDSEYNKNILDDNWRFYQILKDSMNSPYNHFGLGCSKTLDIEGIRDKVIEFYEKYYSSNVMSLVLYGKEKTEILEQWAKDLFSQVIDKGVVLKSLDKPIFGDVGKIIKIVPMKNVRTLRFLWPLPSIIDLFQYQSDWYISNLLGHEGKNSILSYLKNQNLAEALGSYSEIFYTTCTNVVMDIKLTEKGLEQYEHIIEIVSQYTEFLRNNDPEEFVFEELQAVALSKFKFKNKEDPFLYAKILAVKLAKYPPSKVLTASELFEVYDKNVLKDMISYLNPENAHIYLISEGFDKSLMDQEKWFGTFVQKEDFTSELKHKMANPKVDTSLKNLCYPTKNPYITRYHEILTPSTQNFPVEISKNPKSRVWYKPNHKFLIDKVHGQLIIFCNSIGFYNSVFTYILAEIWLKLFKEKYREEIYLAEIAGLQYELLIDSHGIKITLECFSEKYCDFFEYLIRSLANFTIENEDFNIFEDIKSQTLVQMKNRFLDKPYEQVRRLLFETCLQGGYFTVEDKIKALEKIGFDDLVWFSQKWLKSVFFEWIVIGNITAESVLALTNKCVDNFLVAKSSTLMTQSEFLSMRAVKIPKNSSLLYKNTIKEPSETNSAVISLWQIGPENEFLQATLSLIDNFINEPCFNILRTKEQLGYIVWSYTQKFRGILNFLILIQSSVKSPTHIFNRISSFISYMKTCIHSLSDEDFDKLVQSTKKKTFKNDISIKEEFNRFKLEIDSGAYWFDRKEKIKAQLENVRKDNMVKVFEKMFFEDNRRLDVEVLPMKMVEEEEKEKEKVDDRREVVEDLDVIWRKNSMWGQVYVRK</sequence>
<comment type="caution">
    <text evidence="12">The sequence shown here is derived from an EMBL/GenBank/DDBJ whole genome shotgun (WGS) entry which is preliminary data.</text>
</comment>
<dbReference type="EMBL" id="MPUH01000102">
    <property type="protein sequence ID" value="OMJ90452.1"/>
    <property type="molecule type" value="Genomic_DNA"/>
</dbReference>
<dbReference type="SUPFAM" id="SSF63411">
    <property type="entry name" value="LuxS/MPP-like metallohydrolase"/>
    <property type="match status" value="4"/>
</dbReference>
<evidence type="ECO:0000256" key="5">
    <source>
        <dbReference type="ARBA" id="ARBA00022801"/>
    </source>
</evidence>
<dbReference type="InterPro" id="IPR032632">
    <property type="entry name" value="Peptidase_M16_M"/>
</dbReference>
<evidence type="ECO:0000313" key="13">
    <source>
        <dbReference type="Proteomes" id="UP000187209"/>
    </source>
</evidence>
<evidence type="ECO:0000256" key="4">
    <source>
        <dbReference type="ARBA" id="ARBA00022723"/>
    </source>
</evidence>
<dbReference type="Gene3D" id="3.30.830.10">
    <property type="entry name" value="Metalloenzyme, LuxS/M16 peptidase-like"/>
    <property type="match status" value="4"/>
</dbReference>
<dbReference type="FunFam" id="3.30.830.10:FF:000005">
    <property type="entry name" value="nardilysin isoform X1"/>
    <property type="match status" value="1"/>
</dbReference>
<evidence type="ECO:0000256" key="1">
    <source>
        <dbReference type="ARBA" id="ARBA00001947"/>
    </source>
</evidence>
<keyword evidence="5" id="KW-0378">Hydrolase</keyword>
<protein>
    <recommendedName>
        <fullName evidence="14">Peptidase M16 N-terminal domain-containing protein</fullName>
    </recommendedName>
</protein>
<comment type="similarity">
    <text evidence="2">Belongs to the peptidase M16 family.</text>
</comment>
<dbReference type="GO" id="GO:0046872">
    <property type="term" value="F:metal ion binding"/>
    <property type="evidence" value="ECO:0007669"/>
    <property type="project" value="UniProtKB-KW"/>
</dbReference>
<dbReference type="GO" id="GO:0006508">
    <property type="term" value="P:proteolysis"/>
    <property type="evidence" value="ECO:0007669"/>
    <property type="project" value="UniProtKB-KW"/>
</dbReference>
<dbReference type="InterPro" id="IPR007863">
    <property type="entry name" value="Peptidase_M16_C"/>
</dbReference>
<evidence type="ECO:0000256" key="3">
    <source>
        <dbReference type="ARBA" id="ARBA00022670"/>
    </source>
</evidence>
<feature type="domain" description="Peptidase M16 N-terminal" evidence="8">
    <location>
        <begin position="28"/>
        <end position="153"/>
    </location>
</feature>
<evidence type="ECO:0000259" key="10">
    <source>
        <dbReference type="Pfam" id="PF16187"/>
    </source>
</evidence>
<organism evidence="12 13">
    <name type="scientific">Stentor coeruleus</name>
    <dbReference type="NCBI Taxonomy" id="5963"/>
    <lineage>
        <taxon>Eukaryota</taxon>
        <taxon>Sar</taxon>
        <taxon>Alveolata</taxon>
        <taxon>Ciliophora</taxon>
        <taxon>Postciliodesmatophora</taxon>
        <taxon>Heterotrichea</taxon>
        <taxon>Heterotrichida</taxon>
        <taxon>Stentoridae</taxon>
        <taxon>Stentor</taxon>
    </lineage>
</organism>
<dbReference type="OrthoDB" id="952271at2759"/>
<dbReference type="Pfam" id="PF00675">
    <property type="entry name" value="Peptidase_M16"/>
    <property type="match status" value="1"/>
</dbReference>
<accession>A0A1R2CN58</accession>
<dbReference type="InterPro" id="IPR011765">
    <property type="entry name" value="Pept_M16_N"/>
</dbReference>
<feature type="domain" description="Coenzyme PQQ synthesis protein F-like C-terminal lobe" evidence="11">
    <location>
        <begin position="760"/>
        <end position="857"/>
    </location>
</feature>
<name>A0A1R2CN58_9CILI</name>
<dbReference type="InterPro" id="IPR011249">
    <property type="entry name" value="Metalloenz_LuxS/M16"/>
</dbReference>
<comment type="cofactor">
    <cofactor evidence="1">
        <name>Zn(2+)</name>
        <dbReference type="ChEBI" id="CHEBI:29105"/>
    </cofactor>
</comment>
<evidence type="ECO:0000256" key="6">
    <source>
        <dbReference type="ARBA" id="ARBA00022833"/>
    </source>
</evidence>
<feature type="domain" description="Peptidase M16 C-terminal" evidence="9">
    <location>
        <begin position="180"/>
        <end position="355"/>
    </location>
</feature>
<dbReference type="Pfam" id="PF16187">
    <property type="entry name" value="Peptidase_M16_M"/>
    <property type="match status" value="1"/>
</dbReference>
<feature type="domain" description="Peptidase M16 middle/third" evidence="10">
    <location>
        <begin position="362"/>
        <end position="650"/>
    </location>
</feature>
<evidence type="ECO:0000313" key="12">
    <source>
        <dbReference type="EMBL" id="OMJ90452.1"/>
    </source>
</evidence>
<reference evidence="12 13" key="1">
    <citation type="submission" date="2016-11" db="EMBL/GenBank/DDBJ databases">
        <title>The macronuclear genome of Stentor coeruleus: a giant cell with tiny introns.</title>
        <authorList>
            <person name="Slabodnick M."/>
            <person name="Ruby J.G."/>
            <person name="Reiff S.B."/>
            <person name="Swart E.C."/>
            <person name="Gosai S."/>
            <person name="Prabakaran S."/>
            <person name="Witkowska E."/>
            <person name="Larue G.E."/>
            <person name="Fisher S."/>
            <person name="Freeman R.M."/>
            <person name="Gunawardena J."/>
            <person name="Chu W."/>
            <person name="Stover N.A."/>
            <person name="Gregory B.D."/>
            <person name="Nowacki M."/>
            <person name="Derisi J."/>
            <person name="Roy S.W."/>
            <person name="Marshall W.F."/>
            <person name="Sood P."/>
        </authorList>
    </citation>
    <scope>NUCLEOTIDE SEQUENCE [LARGE SCALE GENOMIC DNA]</scope>
    <source>
        <strain evidence="12">WM001</strain>
    </source>
</reference>
<dbReference type="PANTHER" id="PTHR43690:SF18">
    <property type="entry name" value="INSULIN-DEGRADING ENZYME-RELATED"/>
    <property type="match status" value="1"/>
</dbReference>
<keyword evidence="3" id="KW-0645">Protease</keyword>
<evidence type="ECO:0000259" key="11">
    <source>
        <dbReference type="Pfam" id="PF22456"/>
    </source>
</evidence>
<dbReference type="InterPro" id="IPR054734">
    <property type="entry name" value="PqqF-like_C_4"/>
</dbReference>
<evidence type="ECO:0000259" key="8">
    <source>
        <dbReference type="Pfam" id="PF00675"/>
    </source>
</evidence>
<gene>
    <name evidence="12" type="ORF">SteCoe_7150</name>
</gene>
<dbReference type="Proteomes" id="UP000187209">
    <property type="component" value="Unassembled WGS sequence"/>
</dbReference>
<evidence type="ECO:0000256" key="2">
    <source>
        <dbReference type="ARBA" id="ARBA00007261"/>
    </source>
</evidence>
<proteinExistence type="inferred from homology"/>
<dbReference type="GO" id="GO:0004222">
    <property type="term" value="F:metalloendopeptidase activity"/>
    <property type="evidence" value="ECO:0007669"/>
    <property type="project" value="UniProtKB-ARBA"/>
</dbReference>
<keyword evidence="13" id="KW-1185">Reference proteome</keyword>
<dbReference type="PANTHER" id="PTHR43690">
    <property type="entry name" value="NARDILYSIN"/>
    <property type="match status" value="1"/>
</dbReference>
<evidence type="ECO:0000259" key="9">
    <source>
        <dbReference type="Pfam" id="PF05193"/>
    </source>
</evidence>
<dbReference type="AlphaFoldDB" id="A0A1R2CN58"/>